<evidence type="ECO:0000256" key="4">
    <source>
        <dbReference type="ARBA" id="ARBA00022490"/>
    </source>
</evidence>
<dbReference type="Proteomes" id="UP000008810">
    <property type="component" value="Chromosome 1"/>
</dbReference>
<accession>A0A2K2DVK3</accession>
<reference evidence="12" key="3">
    <citation type="submission" date="2018-08" db="UniProtKB">
        <authorList>
            <consortium name="EnsemblPlants"/>
        </authorList>
    </citation>
    <scope>IDENTIFICATION</scope>
    <source>
        <strain evidence="12">cv. Bd21</strain>
    </source>
</reference>
<evidence type="ECO:0000256" key="8">
    <source>
        <dbReference type="ARBA" id="ARBA00023242"/>
    </source>
</evidence>
<keyword evidence="4" id="KW-0963">Cytoplasm</keyword>
<dbReference type="InterPro" id="IPR019956">
    <property type="entry name" value="Ubiquitin_dom"/>
</dbReference>
<dbReference type="InterPro" id="IPR007750">
    <property type="entry name" value="DUF674"/>
</dbReference>
<keyword evidence="6" id="KW-0677">Repeat</keyword>
<name>A0A2K2DVK3_BRADI</name>
<dbReference type="InterPro" id="IPR029071">
    <property type="entry name" value="Ubiquitin-like_domsf"/>
</dbReference>
<gene>
    <name evidence="11" type="ORF">BRADI_1g77193v3</name>
</gene>
<comment type="subcellular location">
    <subcellularLocation>
        <location evidence="2">Cytoplasm</location>
    </subcellularLocation>
    <subcellularLocation>
        <location evidence="1">Nucleus</location>
    </subcellularLocation>
</comment>
<evidence type="ECO:0000259" key="10">
    <source>
        <dbReference type="PROSITE" id="PS50053"/>
    </source>
</evidence>
<dbReference type="EMBL" id="CM000880">
    <property type="protein sequence ID" value="PNT78309.1"/>
    <property type="molecule type" value="Genomic_DNA"/>
</dbReference>
<keyword evidence="7" id="KW-0832">Ubl conjugation</keyword>
<dbReference type="GO" id="GO:0005737">
    <property type="term" value="C:cytoplasm"/>
    <property type="evidence" value="ECO:0007669"/>
    <property type="project" value="UniProtKB-SubCell"/>
</dbReference>
<dbReference type="InParanoid" id="A0A2K2DVK3"/>
<evidence type="ECO:0000256" key="1">
    <source>
        <dbReference type="ARBA" id="ARBA00004123"/>
    </source>
</evidence>
<dbReference type="InterPro" id="IPR000626">
    <property type="entry name" value="Ubiquitin-like_dom"/>
</dbReference>
<evidence type="ECO:0000313" key="11">
    <source>
        <dbReference type="EMBL" id="PNT78309.1"/>
    </source>
</evidence>
<dbReference type="PROSITE" id="PS50053">
    <property type="entry name" value="UBIQUITIN_2"/>
    <property type="match status" value="1"/>
</dbReference>
<protein>
    <recommendedName>
        <fullName evidence="10">Ubiquitin-like domain-containing protein</fullName>
    </recommendedName>
</protein>
<dbReference type="PANTHER" id="PTHR33103:SF37">
    <property type="entry name" value="DUF674 FAMILY PROTEIN"/>
    <property type="match status" value="1"/>
</dbReference>
<dbReference type="Gramene" id="PNT78309">
    <property type="protein sequence ID" value="PNT78309"/>
    <property type="gene ID" value="BRADI_1g77193v3"/>
</dbReference>
<keyword evidence="5" id="KW-1017">Isopeptide bond</keyword>
<dbReference type="Pfam" id="PF00240">
    <property type="entry name" value="ubiquitin"/>
    <property type="match status" value="1"/>
</dbReference>
<keyword evidence="13" id="KW-1185">Reference proteome</keyword>
<sequence length="509" mass="56304">MKVKLIVDRPRTRVLFAEAGSDFVDVLLAFLTLPSLRLPSRRRRIHAVACCCLSNLCASVDRLREAKLLKVEACHGTLRRPTHPDEFGYSAVPRSWEKRPHGALCPCWEAMARLVHVYSQTTRVSGVFCERKERFVISDDWATIKPASTSTVLSLLHRALGGTTVKDGGYEELDVDVGWAETCNSSTTIFTDALLLAKDRGAVRRPPALTKRSTLPLRTTHKRRRDDDGHPGSDSMAAQIGLKLFFDRQEKKVLYAECSHQFVDLLLSFLTYPLGCVLKNLAGTSHLYGSFNNLYSNAAGLLSSSSLSSSMLLDPSIAPFKNPGDGGSEKAVAAWHHLCRTPAGSCSCPLGERSCRWCDRGFVDDYTYVVDDDLSIHQASAASVLRHWCNRDAGQVAEVDIIAISKQEAVALLLAAVNSKTALTDVFKGRLLDQLQRRRMQIFVKILTGETITLDVESSDTIAAVRRKIQAKGKFIESRGLVYCGKLLQDPWTLADCGIHREATIHAEF</sequence>
<dbReference type="AlphaFoldDB" id="A0A2K2DVK3"/>
<feature type="region of interest" description="Disordered" evidence="9">
    <location>
        <begin position="208"/>
        <end position="233"/>
    </location>
</feature>
<keyword evidence="8" id="KW-0539">Nucleus</keyword>
<dbReference type="PRINTS" id="PR00348">
    <property type="entry name" value="UBIQUITIN"/>
</dbReference>
<dbReference type="PANTHER" id="PTHR33103">
    <property type="entry name" value="OS01G0153900 PROTEIN"/>
    <property type="match status" value="1"/>
</dbReference>
<organism evidence="11">
    <name type="scientific">Brachypodium distachyon</name>
    <name type="common">Purple false brome</name>
    <name type="synonym">Trachynia distachya</name>
    <dbReference type="NCBI Taxonomy" id="15368"/>
    <lineage>
        <taxon>Eukaryota</taxon>
        <taxon>Viridiplantae</taxon>
        <taxon>Streptophyta</taxon>
        <taxon>Embryophyta</taxon>
        <taxon>Tracheophyta</taxon>
        <taxon>Spermatophyta</taxon>
        <taxon>Magnoliopsida</taxon>
        <taxon>Liliopsida</taxon>
        <taxon>Poales</taxon>
        <taxon>Poaceae</taxon>
        <taxon>BOP clade</taxon>
        <taxon>Pooideae</taxon>
        <taxon>Stipodae</taxon>
        <taxon>Brachypodieae</taxon>
        <taxon>Brachypodium</taxon>
    </lineage>
</organism>
<evidence type="ECO:0000256" key="7">
    <source>
        <dbReference type="ARBA" id="ARBA00022843"/>
    </source>
</evidence>
<dbReference type="SUPFAM" id="SSF54236">
    <property type="entry name" value="Ubiquitin-like"/>
    <property type="match status" value="1"/>
</dbReference>
<comment type="similarity">
    <text evidence="3">Belongs to the ubiquitin family.</text>
</comment>
<proteinExistence type="inferred from homology"/>
<dbReference type="Pfam" id="PF05056">
    <property type="entry name" value="DUF674"/>
    <property type="match status" value="2"/>
</dbReference>
<dbReference type="GO" id="GO:0005634">
    <property type="term" value="C:nucleus"/>
    <property type="evidence" value="ECO:0007669"/>
    <property type="project" value="UniProtKB-SubCell"/>
</dbReference>
<evidence type="ECO:0000256" key="6">
    <source>
        <dbReference type="ARBA" id="ARBA00022737"/>
    </source>
</evidence>
<dbReference type="FunFam" id="3.10.20.90:FF:000469">
    <property type="entry name" value="Polyubiquitin-C"/>
    <property type="match status" value="1"/>
</dbReference>
<evidence type="ECO:0000313" key="13">
    <source>
        <dbReference type="Proteomes" id="UP000008810"/>
    </source>
</evidence>
<evidence type="ECO:0000256" key="2">
    <source>
        <dbReference type="ARBA" id="ARBA00004496"/>
    </source>
</evidence>
<dbReference type="SMART" id="SM00213">
    <property type="entry name" value="UBQ"/>
    <property type="match status" value="1"/>
</dbReference>
<reference evidence="11" key="2">
    <citation type="submission" date="2017-06" db="EMBL/GenBank/DDBJ databases">
        <title>WGS assembly of Brachypodium distachyon.</title>
        <authorList>
            <consortium name="The International Brachypodium Initiative"/>
            <person name="Lucas S."/>
            <person name="Harmon-Smith M."/>
            <person name="Lail K."/>
            <person name="Tice H."/>
            <person name="Grimwood J."/>
            <person name="Bruce D."/>
            <person name="Barry K."/>
            <person name="Shu S."/>
            <person name="Lindquist E."/>
            <person name="Wang M."/>
            <person name="Pitluck S."/>
            <person name="Vogel J.P."/>
            <person name="Garvin D.F."/>
            <person name="Mockler T.C."/>
            <person name="Schmutz J."/>
            <person name="Rokhsar D."/>
            <person name="Bevan M.W."/>
        </authorList>
    </citation>
    <scope>NUCLEOTIDE SEQUENCE</scope>
    <source>
        <strain evidence="11">Bd21</strain>
    </source>
</reference>
<feature type="domain" description="Ubiquitin-like" evidence="10">
    <location>
        <begin position="440"/>
        <end position="509"/>
    </location>
</feature>
<dbReference type="EnsemblPlants" id="PNT78309">
    <property type="protein sequence ID" value="PNT78309"/>
    <property type="gene ID" value="BRADI_1g77193v3"/>
</dbReference>
<dbReference type="Gene3D" id="3.10.20.90">
    <property type="entry name" value="Phosphatidylinositol 3-kinase Catalytic Subunit, Chain A, domain 1"/>
    <property type="match status" value="1"/>
</dbReference>
<evidence type="ECO:0000256" key="9">
    <source>
        <dbReference type="SAM" id="MobiDB-lite"/>
    </source>
</evidence>
<reference evidence="11 12" key="1">
    <citation type="journal article" date="2010" name="Nature">
        <title>Genome sequencing and analysis of the model grass Brachypodium distachyon.</title>
        <authorList>
            <consortium name="International Brachypodium Initiative"/>
        </authorList>
    </citation>
    <scope>NUCLEOTIDE SEQUENCE [LARGE SCALE GENOMIC DNA]</scope>
    <source>
        <strain evidence="11 12">Bd21</strain>
    </source>
</reference>
<evidence type="ECO:0000313" key="12">
    <source>
        <dbReference type="EnsemblPlants" id="PNT78309"/>
    </source>
</evidence>
<evidence type="ECO:0000256" key="5">
    <source>
        <dbReference type="ARBA" id="ARBA00022499"/>
    </source>
</evidence>
<evidence type="ECO:0000256" key="3">
    <source>
        <dbReference type="ARBA" id="ARBA00008430"/>
    </source>
</evidence>
<dbReference type="OrthoDB" id="681684at2759"/>